<dbReference type="PRINTS" id="PR01438">
    <property type="entry name" value="UNVRSLSTRESS"/>
</dbReference>
<feature type="domain" description="UspA" evidence="1">
    <location>
        <begin position="7"/>
        <end position="160"/>
    </location>
</feature>
<dbReference type="PANTHER" id="PTHR46100:SF4">
    <property type="entry name" value="USPA DOMAIN-CONTAINING PROTEIN"/>
    <property type="match status" value="1"/>
</dbReference>
<dbReference type="Gene3D" id="3.40.50.620">
    <property type="entry name" value="HUPs"/>
    <property type="match status" value="1"/>
</dbReference>
<comment type="caution">
    <text evidence="2">The sequence shown here is derived from an EMBL/GenBank/DDBJ whole genome shotgun (WGS) entry which is preliminary data.</text>
</comment>
<gene>
    <name evidence="2" type="ORF">PIB30_028503</name>
</gene>
<dbReference type="InterPro" id="IPR014729">
    <property type="entry name" value="Rossmann-like_a/b/a_fold"/>
</dbReference>
<proteinExistence type="predicted"/>
<dbReference type="Proteomes" id="UP001341840">
    <property type="component" value="Unassembled WGS sequence"/>
</dbReference>
<keyword evidence="3" id="KW-1185">Reference proteome</keyword>
<sequence length="162" mass="17883">MSRSNHKRLGVGMDFSPCSIAALKWAVENFATEGDHVILLIIRPDANYEQGEMQLWEVTGAPYIPLAEFTDAEVMKKYGIKPTPELIAVAQKAANDKKVEVLMKVFWGEPGEKICQAIESVPLETIFMGNRGLSPLQRAFMGSVSNYVVNHATCPVTVVKSK</sequence>
<evidence type="ECO:0000313" key="2">
    <source>
        <dbReference type="EMBL" id="MED6108895.1"/>
    </source>
</evidence>
<evidence type="ECO:0000259" key="1">
    <source>
        <dbReference type="Pfam" id="PF00582"/>
    </source>
</evidence>
<dbReference type="Pfam" id="PF00582">
    <property type="entry name" value="Usp"/>
    <property type="match status" value="1"/>
</dbReference>
<dbReference type="PANTHER" id="PTHR46100">
    <property type="entry name" value="IMP2'P"/>
    <property type="match status" value="1"/>
</dbReference>
<dbReference type="SUPFAM" id="SSF52402">
    <property type="entry name" value="Adenine nucleotide alpha hydrolases-like"/>
    <property type="match status" value="1"/>
</dbReference>
<accession>A0ABU6QAG1</accession>
<dbReference type="InterPro" id="IPR006016">
    <property type="entry name" value="UspA"/>
</dbReference>
<reference evidence="2 3" key="1">
    <citation type="journal article" date="2023" name="Plants (Basel)">
        <title>Bridging the Gap: Combining Genomics and Transcriptomics Approaches to Understand Stylosanthes scabra, an Orphan Legume from the Brazilian Caatinga.</title>
        <authorList>
            <person name="Ferreira-Neto J.R.C."/>
            <person name="da Silva M.D."/>
            <person name="Binneck E."/>
            <person name="de Melo N.F."/>
            <person name="da Silva R.H."/>
            <person name="de Melo A.L.T.M."/>
            <person name="Pandolfi V."/>
            <person name="Bustamante F.O."/>
            <person name="Brasileiro-Vidal A.C."/>
            <person name="Benko-Iseppon A.M."/>
        </authorList>
    </citation>
    <scope>NUCLEOTIDE SEQUENCE [LARGE SCALE GENOMIC DNA]</scope>
    <source>
        <tissue evidence="2">Leaves</tissue>
    </source>
</reference>
<dbReference type="InterPro" id="IPR006015">
    <property type="entry name" value="Universal_stress_UspA"/>
</dbReference>
<dbReference type="CDD" id="cd23659">
    <property type="entry name" value="USP_At3g01520-like"/>
    <property type="match status" value="1"/>
</dbReference>
<dbReference type="EMBL" id="JASCZI010000113">
    <property type="protein sequence ID" value="MED6108895.1"/>
    <property type="molecule type" value="Genomic_DNA"/>
</dbReference>
<name>A0ABU6QAG1_9FABA</name>
<organism evidence="2 3">
    <name type="scientific">Stylosanthes scabra</name>
    <dbReference type="NCBI Taxonomy" id="79078"/>
    <lineage>
        <taxon>Eukaryota</taxon>
        <taxon>Viridiplantae</taxon>
        <taxon>Streptophyta</taxon>
        <taxon>Embryophyta</taxon>
        <taxon>Tracheophyta</taxon>
        <taxon>Spermatophyta</taxon>
        <taxon>Magnoliopsida</taxon>
        <taxon>eudicotyledons</taxon>
        <taxon>Gunneridae</taxon>
        <taxon>Pentapetalae</taxon>
        <taxon>rosids</taxon>
        <taxon>fabids</taxon>
        <taxon>Fabales</taxon>
        <taxon>Fabaceae</taxon>
        <taxon>Papilionoideae</taxon>
        <taxon>50 kb inversion clade</taxon>
        <taxon>dalbergioids sensu lato</taxon>
        <taxon>Dalbergieae</taxon>
        <taxon>Pterocarpus clade</taxon>
        <taxon>Stylosanthes</taxon>
    </lineage>
</organism>
<evidence type="ECO:0000313" key="3">
    <source>
        <dbReference type="Proteomes" id="UP001341840"/>
    </source>
</evidence>
<protein>
    <recommendedName>
        <fullName evidence="1">UspA domain-containing protein</fullName>
    </recommendedName>
</protein>